<name>A0A9D4DCR7_DREPO</name>
<organism evidence="1 2">
    <name type="scientific">Dreissena polymorpha</name>
    <name type="common">Zebra mussel</name>
    <name type="synonym">Mytilus polymorpha</name>
    <dbReference type="NCBI Taxonomy" id="45954"/>
    <lineage>
        <taxon>Eukaryota</taxon>
        <taxon>Metazoa</taxon>
        <taxon>Spiralia</taxon>
        <taxon>Lophotrochozoa</taxon>
        <taxon>Mollusca</taxon>
        <taxon>Bivalvia</taxon>
        <taxon>Autobranchia</taxon>
        <taxon>Heteroconchia</taxon>
        <taxon>Euheterodonta</taxon>
        <taxon>Imparidentia</taxon>
        <taxon>Neoheterodontei</taxon>
        <taxon>Myida</taxon>
        <taxon>Dreissenoidea</taxon>
        <taxon>Dreissenidae</taxon>
        <taxon>Dreissena</taxon>
    </lineage>
</organism>
<dbReference type="AlphaFoldDB" id="A0A9D4DCR7"/>
<dbReference type="EMBL" id="JAIWYP010000010">
    <property type="protein sequence ID" value="KAH3746954.1"/>
    <property type="molecule type" value="Genomic_DNA"/>
</dbReference>
<proteinExistence type="predicted"/>
<comment type="caution">
    <text evidence="1">The sequence shown here is derived from an EMBL/GenBank/DDBJ whole genome shotgun (WGS) entry which is preliminary data.</text>
</comment>
<reference evidence="1" key="1">
    <citation type="journal article" date="2019" name="bioRxiv">
        <title>The Genome of the Zebra Mussel, Dreissena polymorpha: A Resource for Invasive Species Research.</title>
        <authorList>
            <person name="McCartney M.A."/>
            <person name="Auch B."/>
            <person name="Kono T."/>
            <person name="Mallez S."/>
            <person name="Zhang Y."/>
            <person name="Obille A."/>
            <person name="Becker A."/>
            <person name="Abrahante J.E."/>
            <person name="Garbe J."/>
            <person name="Badalamenti J.P."/>
            <person name="Herman A."/>
            <person name="Mangelson H."/>
            <person name="Liachko I."/>
            <person name="Sullivan S."/>
            <person name="Sone E.D."/>
            <person name="Koren S."/>
            <person name="Silverstein K.A.T."/>
            <person name="Beckman K.B."/>
            <person name="Gohl D.M."/>
        </authorList>
    </citation>
    <scope>NUCLEOTIDE SEQUENCE</scope>
    <source>
        <strain evidence="1">Duluth1</strain>
        <tissue evidence="1">Whole animal</tissue>
    </source>
</reference>
<protein>
    <submittedName>
        <fullName evidence="1">Uncharacterized protein</fullName>
    </submittedName>
</protein>
<accession>A0A9D4DCR7</accession>
<dbReference type="Proteomes" id="UP000828390">
    <property type="component" value="Unassembled WGS sequence"/>
</dbReference>
<gene>
    <name evidence="1" type="ORF">DPMN_181372</name>
</gene>
<keyword evidence="2" id="KW-1185">Reference proteome</keyword>
<reference evidence="1" key="2">
    <citation type="submission" date="2020-11" db="EMBL/GenBank/DDBJ databases">
        <authorList>
            <person name="McCartney M.A."/>
            <person name="Auch B."/>
            <person name="Kono T."/>
            <person name="Mallez S."/>
            <person name="Becker A."/>
            <person name="Gohl D.M."/>
            <person name="Silverstein K.A.T."/>
            <person name="Koren S."/>
            <person name="Bechman K.B."/>
            <person name="Herman A."/>
            <person name="Abrahante J.E."/>
            <person name="Garbe J."/>
        </authorList>
    </citation>
    <scope>NUCLEOTIDE SEQUENCE</scope>
    <source>
        <strain evidence="1">Duluth1</strain>
        <tissue evidence="1">Whole animal</tissue>
    </source>
</reference>
<evidence type="ECO:0000313" key="2">
    <source>
        <dbReference type="Proteomes" id="UP000828390"/>
    </source>
</evidence>
<evidence type="ECO:0000313" key="1">
    <source>
        <dbReference type="EMBL" id="KAH3746954.1"/>
    </source>
</evidence>
<sequence length="67" mass="7785">MCGYILAFKAVLCSEMMQQRHHTVDLPHNEDVRHGDDNEKKVQILVQYEVDQCGTVSETYPLNNRVH</sequence>